<dbReference type="Proteomes" id="UP000593567">
    <property type="component" value="Unassembled WGS sequence"/>
</dbReference>
<dbReference type="AlphaFoldDB" id="A0A7J7JTC9"/>
<organism evidence="1 2">
    <name type="scientific">Bugula neritina</name>
    <name type="common">Brown bryozoan</name>
    <name type="synonym">Sertularia neritina</name>
    <dbReference type="NCBI Taxonomy" id="10212"/>
    <lineage>
        <taxon>Eukaryota</taxon>
        <taxon>Metazoa</taxon>
        <taxon>Spiralia</taxon>
        <taxon>Lophotrochozoa</taxon>
        <taxon>Bryozoa</taxon>
        <taxon>Gymnolaemata</taxon>
        <taxon>Cheilostomatida</taxon>
        <taxon>Flustrina</taxon>
        <taxon>Buguloidea</taxon>
        <taxon>Bugulidae</taxon>
        <taxon>Bugula</taxon>
    </lineage>
</organism>
<protein>
    <submittedName>
        <fullName evidence="1">Uncharacterized protein</fullName>
    </submittedName>
</protein>
<reference evidence="1" key="1">
    <citation type="submission" date="2020-06" db="EMBL/GenBank/DDBJ databases">
        <title>Draft genome of Bugula neritina, a colonial animal packing powerful symbionts and potential medicines.</title>
        <authorList>
            <person name="Rayko M."/>
        </authorList>
    </citation>
    <scope>NUCLEOTIDE SEQUENCE [LARGE SCALE GENOMIC DNA]</scope>
    <source>
        <strain evidence="1">Kwan_BN1</strain>
    </source>
</reference>
<evidence type="ECO:0000313" key="1">
    <source>
        <dbReference type="EMBL" id="KAF6029632.1"/>
    </source>
</evidence>
<gene>
    <name evidence="1" type="ORF">EB796_012041</name>
</gene>
<comment type="caution">
    <text evidence="1">The sequence shown here is derived from an EMBL/GenBank/DDBJ whole genome shotgun (WGS) entry which is preliminary data.</text>
</comment>
<sequence length="84" mass="9376">MKLMTNVKQRQPQTLVSATPFLFSTPEAPLVGLPTEYVESVPNELKRLLPAKTESEYRIIEHANYDELASNVSNTVSVNILSTN</sequence>
<accession>A0A7J7JTC9</accession>
<keyword evidence="2" id="KW-1185">Reference proteome</keyword>
<proteinExistence type="predicted"/>
<evidence type="ECO:0000313" key="2">
    <source>
        <dbReference type="Proteomes" id="UP000593567"/>
    </source>
</evidence>
<name>A0A7J7JTC9_BUGNE</name>
<dbReference type="EMBL" id="VXIV02001799">
    <property type="protein sequence ID" value="KAF6029632.1"/>
    <property type="molecule type" value="Genomic_DNA"/>
</dbReference>